<proteinExistence type="predicted"/>
<evidence type="ECO:0000256" key="5">
    <source>
        <dbReference type="SAM" id="Phobius"/>
    </source>
</evidence>
<sequence length="151" mass="17017">MDNKSSRALILILTTFTYLLLGAAVFDQLESAEDGRLREELAHIGESLQKKYNFTQRDLHLLEAVAVNGIPHKAGFQWQFAGAFYFATVVITTVAIINYLRLWTLSTGNRGRENVLYAVRLSWDTNGPHNVPVHRREGQHCDCLLSAQSKS</sequence>
<dbReference type="GO" id="GO:0022841">
    <property type="term" value="F:potassium ion leak channel activity"/>
    <property type="evidence" value="ECO:0007669"/>
    <property type="project" value="TreeGrafter"/>
</dbReference>
<dbReference type="AlphaFoldDB" id="A0A1I7X5T2"/>
<accession>A0A1I7X5T2</accession>
<keyword evidence="4 5" id="KW-0472">Membrane</keyword>
<protein>
    <submittedName>
        <fullName evidence="7">Ion_trans domain-containing protein</fullName>
    </submittedName>
</protein>
<keyword evidence="6" id="KW-1185">Reference proteome</keyword>
<evidence type="ECO:0000313" key="7">
    <source>
        <dbReference type="WBParaSite" id="Hba_12826"/>
    </source>
</evidence>
<keyword evidence="3 5" id="KW-1133">Transmembrane helix</keyword>
<dbReference type="GO" id="GO:0030322">
    <property type="term" value="P:stabilization of membrane potential"/>
    <property type="evidence" value="ECO:0007669"/>
    <property type="project" value="TreeGrafter"/>
</dbReference>
<feature type="transmembrane region" description="Helical" evidence="5">
    <location>
        <begin position="78"/>
        <end position="100"/>
    </location>
</feature>
<evidence type="ECO:0000256" key="3">
    <source>
        <dbReference type="ARBA" id="ARBA00022989"/>
    </source>
</evidence>
<evidence type="ECO:0000256" key="4">
    <source>
        <dbReference type="ARBA" id="ARBA00023136"/>
    </source>
</evidence>
<keyword evidence="2 5" id="KW-0812">Transmembrane</keyword>
<dbReference type="InterPro" id="IPR003280">
    <property type="entry name" value="2pore_dom_K_chnl"/>
</dbReference>
<reference evidence="7" key="1">
    <citation type="submission" date="2016-11" db="UniProtKB">
        <authorList>
            <consortium name="WormBaseParasite"/>
        </authorList>
    </citation>
    <scope>IDENTIFICATION</scope>
</reference>
<dbReference type="SUPFAM" id="SSF81324">
    <property type="entry name" value="Voltage-gated potassium channels"/>
    <property type="match status" value="1"/>
</dbReference>
<organism evidence="6 7">
    <name type="scientific">Heterorhabditis bacteriophora</name>
    <name type="common">Entomopathogenic nematode worm</name>
    <dbReference type="NCBI Taxonomy" id="37862"/>
    <lineage>
        <taxon>Eukaryota</taxon>
        <taxon>Metazoa</taxon>
        <taxon>Ecdysozoa</taxon>
        <taxon>Nematoda</taxon>
        <taxon>Chromadorea</taxon>
        <taxon>Rhabditida</taxon>
        <taxon>Rhabditina</taxon>
        <taxon>Rhabditomorpha</taxon>
        <taxon>Strongyloidea</taxon>
        <taxon>Heterorhabditidae</taxon>
        <taxon>Heterorhabditis</taxon>
    </lineage>
</organism>
<dbReference type="WBParaSite" id="Hba_12826">
    <property type="protein sequence ID" value="Hba_12826"/>
    <property type="gene ID" value="Hba_12826"/>
</dbReference>
<dbReference type="Proteomes" id="UP000095283">
    <property type="component" value="Unplaced"/>
</dbReference>
<dbReference type="Gene3D" id="1.10.287.70">
    <property type="match status" value="1"/>
</dbReference>
<evidence type="ECO:0000313" key="6">
    <source>
        <dbReference type="Proteomes" id="UP000095283"/>
    </source>
</evidence>
<evidence type="ECO:0000256" key="1">
    <source>
        <dbReference type="ARBA" id="ARBA00004141"/>
    </source>
</evidence>
<comment type="subcellular location">
    <subcellularLocation>
        <location evidence="1">Membrane</location>
        <topology evidence="1">Multi-pass membrane protein</topology>
    </subcellularLocation>
</comment>
<dbReference type="GO" id="GO:0005886">
    <property type="term" value="C:plasma membrane"/>
    <property type="evidence" value="ECO:0007669"/>
    <property type="project" value="TreeGrafter"/>
</dbReference>
<dbReference type="GO" id="GO:0015271">
    <property type="term" value="F:outward rectifier potassium channel activity"/>
    <property type="evidence" value="ECO:0007669"/>
    <property type="project" value="TreeGrafter"/>
</dbReference>
<evidence type="ECO:0000256" key="2">
    <source>
        <dbReference type="ARBA" id="ARBA00022692"/>
    </source>
</evidence>
<dbReference type="PANTHER" id="PTHR11003:SF172">
    <property type="entry name" value="TWO PORE POTASSIUM CHANNEL PROTEIN SUP-9"/>
    <property type="match status" value="1"/>
</dbReference>
<dbReference type="PANTHER" id="PTHR11003">
    <property type="entry name" value="POTASSIUM CHANNEL, SUBFAMILY K"/>
    <property type="match status" value="1"/>
</dbReference>
<name>A0A1I7X5T2_HETBA</name>